<dbReference type="EC" id="2.7.13.3" evidence="3"/>
<dbReference type="GO" id="GO:0030295">
    <property type="term" value="F:protein kinase activator activity"/>
    <property type="evidence" value="ECO:0007669"/>
    <property type="project" value="TreeGrafter"/>
</dbReference>
<dbReference type="InterPro" id="IPR003661">
    <property type="entry name" value="HisK_dim/P_dom"/>
</dbReference>
<dbReference type="EMBL" id="LCDA01000001">
    <property type="protein sequence ID" value="KKS43484.1"/>
    <property type="molecule type" value="Genomic_DNA"/>
</dbReference>
<evidence type="ECO:0000256" key="10">
    <source>
        <dbReference type="ARBA" id="ARBA00022840"/>
    </source>
</evidence>
<dbReference type="Pfam" id="PF02518">
    <property type="entry name" value="HATPase_c"/>
    <property type="match status" value="1"/>
</dbReference>
<feature type="domain" description="PAC" evidence="17">
    <location>
        <begin position="531"/>
        <end position="584"/>
    </location>
</feature>
<dbReference type="Pfam" id="PF00512">
    <property type="entry name" value="HisKA"/>
    <property type="match status" value="1"/>
</dbReference>
<keyword evidence="6" id="KW-0808">Transferase</keyword>
<dbReference type="SMART" id="SM00091">
    <property type="entry name" value="PAS"/>
    <property type="match status" value="3"/>
</dbReference>
<dbReference type="Gene3D" id="3.30.450.20">
    <property type="entry name" value="PAS domain"/>
    <property type="match status" value="3"/>
</dbReference>
<comment type="caution">
    <text evidence="18">The sequence shown here is derived from an EMBL/GenBank/DDBJ whole genome shotgun (WGS) entry which is preliminary data.</text>
</comment>
<dbReference type="PANTHER" id="PTHR42878">
    <property type="entry name" value="TWO-COMPONENT HISTIDINE KINASE"/>
    <property type="match status" value="1"/>
</dbReference>
<evidence type="ECO:0000259" key="17">
    <source>
        <dbReference type="PROSITE" id="PS50113"/>
    </source>
</evidence>
<dbReference type="InterPro" id="IPR000700">
    <property type="entry name" value="PAS-assoc_C"/>
</dbReference>
<dbReference type="GO" id="GO:0007234">
    <property type="term" value="P:osmosensory signaling via phosphorelay pathway"/>
    <property type="evidence" value="ECO:0007669"/>
    <property type="project" value="TreeGrafter"/>
</dbReference>
<evidence type="ECO:0000256" key="14">
    <source>
        <dbReference type="SAM" id="Phobius"/>
    </source>
</evidence>
<reference evidence="18 19" key="1">
    <citation type="journal article" date="2015" name="Nature">
        <title>rRNA introns, odd ribosomes, and small enigmatic genomes across a large radiation of phyla.</title>
        <authorList>
            <person name="Brown C.T."/>
            <person name="Hug L.A."/>
            <person name="Thomas B.C."/>
            <person name="Sharon I."/>
            <person name="Castelle C.J."/>
            <person name="Singh A."/>
            <person name="Wilkins M.J."/>
            <person name="Williams K.H."/>
            <person name="Banfield J.F."/>
        </authorList>
    </citation>
    <scope>NUCLEOTIDE SEQUENCE [LARGE SCALE GENOMIC DNA]</scope>
</reference>
<evidence type="ECO:0000256" key="9">
    <source>
        <dbReference type="ARBA" id="ARBA00022777"/>
    </source>
</evidence>
<feature type="transmembrane region" description="Helical" evidence="14">
    <location>
        <begin position="167"/>
        <end position="186"/>
    </location>
</feature>
<dbReference type="PROSITE" id="PS50109">
    <property type="entry name" value="HIS_KIN"/>
    <property type="match status" value="1"/>
</dbReference>
<feature type="transmembrane region" description="Helical" evidence="14">
    <location>
        <begin position="36"/>
        <end position="55"/>
    </location>
</feature>
<keyword evidence="9" id="KW-0418">Kinase</keyword>
<dbReference type="InterPro" id="IPR036097">
    <property type="entry name" value="HisK_dim/P_sf"/>
</dbReference>
<keyword evidence="11 14" id="KW-1133">Transmembrane helix</keyword>
<evidence type="ECO:0000256" key="12">
    <source>
        <dbReference type="ARBA" id="ARBA00023012"/>
    </source>
</evidence>
<dbReference type="InterPro" id="IPR036890">
    <property type="entry name" value="HATPase_C_sf"/>
</dbReference>
<feature type="transmembrane region" description="Helical" evidence="14">
    <location>
        <begin position="6"/>
        <end position="27"/>
    </location>
</feature>
<keyword evidence="12" id="KW-0902">Two-component regulatory system</keyword>
<keyword evidence="10" id="KW-0067">ATP-binding</keyword>
<dbReference type="AlphaFoldDB" id="A0A0G0Z413"/>
<dbReference type="InterPro" id="IPR003594">
    <property type="entry name" value="HATPase_dom"/>
</dbReference>
<dbReference type="SMART" id="SM00086">
    <property type="entry name" value="PAC"/>
    <property type="match status" value="3"/>
</dbReference>
<name>A0A0G0Z413_9BACT</name>
<evidence type="ECO:0000256" key="11">
    <source>
        <dbReference type="ARBA" id="ARBA00022989"/>
    </source>
</evidence>
<feature type="domain" description="PAS" evidence="16">
    <location>
        <begin position="202"/>
        <end position="272"/>
    </location>
</feature>
<dbReference type="Pfam" id="PF13426">
    <property type="entry name" value="PAS_9"/>
    <property type="match status" value="1"/>
</dbReference>
<evidence type="ECO:0000256" key="4">
    <source>
        <dbReference type="ARBA" id="ARBA00022475"/>
    </source>
</evidence>
<dbReference type="GO" id="GO:0000156">
    <property type="term" value="F:phosphorelay response regulator activity"/>
    <property type="evidence" value="ECO:0007669"/>
    <property type="project" value="TreeGrafter"/>
</dbReference>
<feature type="transmembrane region" description="Helical" evidence="14">
    <location>
        <begin position="133"/>
        <end position="155"/>
    </location>
</feature>
<proteinExistence type="predicted"/>
<dbReference type="SUPFAM" id="SSF55785">
    <property type="entry name" value="PYP-like sensor domain (PAS domain)"/>
    <property type="match status" value="3"/>
</dbReference>
<comment type="catalytic activity">
    <reaction evidence="1">
        <text>ATP + protein L-histidine = ADP + protein N-phospho-L-histidine.</text>
        <dbReference type="EC" id="2.7.13.3"/>
    </reaction>
</comment>
<dbReference type="PANTHER" id="PTHR42878:SF7">
    <property type="entry name" value="SENSOR HISTIDINE KINASE GLRK"/>
    <property type="match status" value="1"/>
</dbReference>
<dbReference type="PRINTS" id="PR00344">
    <property type="entry name" value="BCTRLSENSOR"/>
</dbReference>
<keyword evidence="8" id="KW-0547">Nucleotide-binding</keyword>
<dbReference type="InterPro" id="IPR005467">
    <property type="entry name" value="His_kinase_dom"/>
</dbReference>
<dbReference type="SUPFAM" id="SSF47384">
    <property type="entry name" value="Homodimeric domain of signal transducing histidine kinase"/>
    <property type="match status" value="1"/>
</dbReference>
<dbReference type="GO" id="GO:0006355">
    <property type="term" value="P:regulation of DNA-templated transcription"/>
    <property type="evidence" value="ECO:0007669"/>
    <property type="project" value="InterPro"/>
</dbReference>
<dbReference type="InterPro" id="IPR050351">
    <property type="entry name" value="BphY/WalK/GraS-like"/>
</dbReference>
<dbReference type="PROSITE" id="PS50113">
    <property type="entry name" value="PAC"/>
    <property type="match status" value="1"/>
</dbReference>
<dbReference type="Gene3D" id="1.10.287.130">
    <property type="match status" value="1"/>
</dbReference>
<keyword evidence="13 14" id="KW-0472">Membrane</keyword>
<dbReference type="InterPro" id="IPR000014">
    <property type="entry name" value="PAS"/>
</dbReference>
<keyword evidence="7 14" id="KW-0812">Transmembrane</keyword>
<dbReference type="CDD" id="cd00075">
    <property type="entry name" value="HATPase"/>
    <property type="match status" value="1"/>
</dbReference>
<protein>
    <recommendedName>
        <fullName evidence="3">histidine kinase</fullName>
        <ecNumber evidence="3">2.7.13.3</ecNumber>
    </recommendedName>
</protein>
<evidence type="ECO:0000256" key="5">
    <source>
        <dbReference type="ARBA" id="ARBA00022553"/>
    </source>
</evidence>
<dbReference type="GO" id="GO:0000155">
    <property type="term" value="F:phosphorelay sensor kinase activity"/>
    <property type="evidence" value="ECO:0007669"/>
    <property type="project" value="InterPro"/>
</dbReference>
<evidence type="ECO:0000259" key="16">
    <source>
        <dbReference type="PROSITE" id="PS50112"/>
    </source>
</evidence>
<dbReference type="InterPro" id="IPR004358">
    <property type="entry name" value="Sig_transdc_His_kin-like_C"/>
</dbReference>
<dbReference type="InterPro" id="IPR013767">
    <property type="entry name" value="PAS_fold"/>
</dbReference>
<accession>A0A0G0Z413</accession>
<evidence type="ECO:0000256" key="13">
    <source>
        <dbReference type="ARBA" id="ARBA00023136"/>
    </source>
</evidence>
<feature type="domain" description="Histidine kinase" evidence="15">
    <location>
        <begin position="588"/>
        <end position="807"/>
    </location>
</feature>
<evidence type="ECO:0000256" key="2">
    <source>
        <dbReference type="ARBA" id="ARBA00004651"/>
    </source>
</evidence>
<dbReference type="Proteomes" id="UP000033854">
    <property type="component" value="Unassembled WGS sequence"/>
</dbReference>
<gene>
    <name evidence="18" type="ORF">UV06_C0001G0218</name>
</gene>
<evidence type="ECO:0000313" key="19">
    <source>
        <dbReference type="Proteomes" id="UP000033854"/>
    </source>
</evidence>
<evidence type="ECO:0000256" key="1">
    <source>
        <dbReference type="ARBA" id="ARBA00000085"/>
    </source>
</evidence>
<dbReference type="SMART" id="SM00388">
    <property type="entry name" value="HisKA"/>
    <property type="match status" value="1"/>
</dbReference>
<keyword evidence="4" id="KW-1003">Cell membrane</keyword>
<dbReference type="Gene3D" id="3.30.565.10">
    <property type="entry name" value="Histidine kinase-like ATPase, C-terminal domain"/>
    <property type="match status" value="1"/>
</dbReference>
<keyword evidence="5" id="KW-0597">Phosphoprotein</keyword>
<dbReference type="InterPro" id="IPR035965">
    <property type="entry name" value="PAS-like_dom_sf"/>
</dbReference>
<evidence type="ECO:0000256" key="3">
    <source>
        <dbReference type="ARBA" id="ARBA00012438"/>
    </source>
</evidence>
<organism evidence="18 19">
    <name type="scientific">Candidatus Collierbacteria bacterium GW2011_GWA2_42_17</name>
    <dbReference type="NCBI Taxonomy" id="1618378"/>
    <lineage>
        <taxon>Bacteria</taxon>
        <taxon>Candidatus Collieribacteriota</taxon>
    </lineage>
</organism>
<feature type="domain" description="PAS" evidence="16">
    <location>
        <begin position="322"/>
        <end position="371"/>
    </location>
</feature>
<dbReference type="GO" id="GO:0071555">
    <property type="term" value="P:cell wall organization"/>
    <property type="evidence" value="ECO:0007669"/>
    <property type="project" value="InterPro"/>
</dbReference>
<dbReference type="CDD" id="cd00082">
    <property type="entry name" value="HisKA"/>
    <property type="match status" value="1"/>
</dbReference>
<sequence>MNSEFFTGLVYNASLLLAMVLVFELLTSRRERNSSYLWQVMVGIILGGIGLAVMSTEWELIPGLIFDTRTVLLGISGLFFGWIPTLIAVIATALYRVSIGGVGTLAGVSEIIMAGAFGLIWRHFRRKNLHQLFWIEMYFFGLLIHVVDLALVVLLPKEIMKEALLTIWFPVITINPLATLMLGVMMSNRLKRDLVVEELAESEEKYRVLIEQAADGIFVVDTGGHFLLVNSKMKEMLGYTNEEIKKINIADTYLPEEREVAKKRLDQLASGTNLNFVRKMLRKNGQLLVIEVKARKLSDGRLQAFVRDITEKEKIEKRLIESEEKFSQVFRNGPQIITISSLKEGKYLDVNNAFTEALGYKKEEVIGKSVLSLNIWAENTDREKMTEELKKNKIIRDKEYRFRKKNGEIITCLCSITTLVIGGKEYLLVLGINIEGRKRAEIELAKANMDILTEKHKLEAILRDMGDAVFVTDDKRKIILANKAMEILFGLSEKEMSGKNIDEILALSYETTGQKPVDLIETVFEKKQQAKPIDTLVIKNKSGTSVSVDGVASPIVDENLKLVGTVWVLRDVTKEKALEQMRMDFISLASHQLRTPLTGIKWFAELLDQNAPKMSIDKIQEYIRKIGESNNRMIDLVNDLMATSKADSGKIVRVVSSYPIKDLLQRAIDEQGRLFLDKKIAIEGMELISDDLKVDADMTQMVQIFGNLFNNAASYSPEGSKIEVGAELGLGRVRISVRDHGVGIPLKQQGKVFDKFFRADNVAKTIPGSGLGLYVAKSMVESHGGKIWFESKENLGTTFFVELPIKQKDGKKEESDDSGG</sequence>
<dbReference type="CDD" id="cd00130">
    <property type="entry name" value="PAS"/>
    <property type="match status" value="3"/>
</dbReference>
<evidence type="ECO:0000313" key="18">
    <source>
        <dbReference type="EMBL" id="KKS43484.1"/>
    </source>
</evidence>
<evidence type="ECO:0000256" key="8">
    <source>
        <dbReference type="ARBA" id="ARBA00022741"/>
    </source>
</evidence>
<feature type="domain" description="PAS" evidence="16">
    <location>
        <begin position="454"/>
        <end position="527"/>
    </location>
</feature>
<evidence type="ECO:0000256" key="7">
    <source>
        <dbReference type="ARBA" id="ARBA00022692"/>
    </source>
</evidence>
<dbReference type="FunFam" id="1.10.287.130:FF:000001">
    <property type="entry name" value="Two-component sensor histidine kinase"/>
    <property type="match status" value="1"/>
</dbReference>
<dbReference type="GO" id="GO:0005886">
    <property type="term" value="C:plasma membrane"/>
    <property type="evidence" value="ECO:0007669"/>
    <property type="project" value="UniProtKB-SubCell"/>
</dbReference>
<dbReference type="PROSITE" id="PS50112">
    <property type="entry name" value="PAS"/>
    <property type="match status" value="3"/>
</dbReference>
<dbReference type="Pfam" id="PF00989">
    <property type="entry name" value="PAS"/>
    <property type="match status" value="2"/>
</dbReference>
<dbReference type="FunFam" id="3.30.565.10:FF:000006">
    <property type="entry name" value="Sensor histidine kinase WalK"/>
    <property type="match status" value="1"/>
</dbReference>
<evidence type="ECO:0000256" key="6">
    <source>
        <dbReference type="ARBA" id="ARBA00022679"/>
    </source>
</evidence>
<dbReference type="InterPro" id="IPR011620">
    <property type="entry name" value="Sig_transdc_His_kinase_LytS_TM"/>
</dbReference>
<evidence type="ECO:0000259" key="15">
    <source>
        <dbReference type="PROSITE" id="PS50109"/>
    </source>
</evidence>
<feature type="transmembrane region" description="Helical" evidence="14">
    <location>
        <begin position="75"/>
        <end position="95"/>
    </location>
</feature>
<dbReference type="Pfam" id="PF07694">
    <property type="entry name" value="5TM-5TMR_LYT"/>
    <property type="match status" value="1"/>
</dbReference>
<dbReference type="SUPFAM" id="SSF55874">
    <property type="entry name" value="ATPase domain of HSP90 chaperone/DNA topoisomerase II/histidine kinase"/>
    <property type="match status" value="1"/>
</dbReference>
<dbReference type="SMART" id="SM00387">
    <property type="entry name" value="HATPase_c"/>
    <property type="match status" value="1"/>
</dbReference>
<dbReference type="InterPro" id="IPR001610">
    <property type="entry name" value="PAC"/>
</dbReference>
<comment type="subcellular location">
    <subcellularLocation>
        <location evidence="2">Cell membrane</location>
        <topology evidence="2">Multi-pass membrane protein</topology>
    </subcellularLocation>
</comment>
<dbReference type="NCBIfam" id="TIGR00229">
    <property type="entry name" value="sensory_box"/>
    <property type="match status" value="3"/>
</dbReference>
<feature type="transmembrane region" description="Helical" evidence="14">
    <location>
        <begin position="102"/>
        <end position="121"/>
    </location>
</feature>